<reference evidence="5 6" key="1">
    <citation type="submission" date="2020-09" db="EMBL/GenBank/DDBJ databases">
        <authorList>
            <person name="Tanuku N.R.S."/>
        </authorList>
    </citation>
    <scope>NUCLEOTIDE SEQUENCE [LARGE SCALE GENOMIC DNA]</scope>
    <source>
        <strain evidence="5 6">AK62</strain>
    </source>
</reference>
<gene>
    <name evidence="5" type="ORF">H9C73_09765</name>
</gene>
<proteinExistence type="predicted"/>
<evidence type="ECO:0000256" key="3">
    <source>
        <dbReference type="ARBA" id="ARBA00022752"/>
    </source>
</evidence>
<dbReference type="Proteomes" id="UP000810171">
    <property type="component" value="Unassembled WGS sequence"/>
</dbReference>
<accession>A0ABS3ZBE8</accession>
<organism evidence="5 6">
    <name type="scientific">Marinobacterium alkalitolerans</name>
    <dbReference type="NCBI Taxonomy" id="1542925"/>
    <lineage>
        <taxon>Bacteria</taxon>
        <taxon>Pseudomonadati</taxon>
        <taxon>Pseudomonadota</taxon>
        <taxon>Gammaproteobacteria</taxon>
        <taxon>Oceanospirillales</taxon>
        <taxon>Oceanospirillaceae</taxon>
        <taxon>Marinobacterium</taxon>
    </lineage>
</organism>
<dbReference type="RefSeq" id="WP_209287642.1">
    <property type="nucleotide sequence ID" value="NZ_JACVEW010000013.1"/>
</dbReference>
<evidence type="ECO:0000256" key="2">
    <source>
        <dbReference type="ARBA" id="ARBA00019066"/>
    </source>
</evidence>
<keyword evidence="6" id="KW-1185">Reference proteome</keyword>
<sequence>MSDQIRNIMQQWLDQLERQARSGTDWLQQWQSLLEQFPDDTDPQILDLLHQLTRQNHRFASLTEALLSQSGEGGLSRESLLDTYQQHLDHLRHDWIQSSRFLPDQIALMTPFISPPPKSDGLDWGPELLTRLQALSAFPNELTQRLKGLLTSLIHFQQCRQAHQAELSELNRQALEAFADRLQASGITDLTEAHALWVDTYEARYRAALDNDTFIDSFNRLVNSGSEVKQEWQCMVNLLCRQLGLVSLSDYDSLSERHQALQDRVWQLEQQMKKLQKGQQRDQD</sequence>
<evidence type="ECO:0000256" key="1">
    <source>
        <dbReference type="ARBA" id="ARBA00004683"/>
    </source>
</evidence>
<keyword evidence="3" id="KW-0583">PHB biosynthesis</keyword>
<feature type="coiled-coil region" evidence="4">
    <location>
        <begin position="251"/>
        <end position="278"/>
    </location>
</feature>
<keyword evidence="4" id="KW-0175">Coiled coil</keyword>
<dbReference type="InterPro" id="IPR010123">
    <property type="entry name" value="PHA_synth_III_E"/>
</dbReference>
<evidence type="ECO:0000313" key="5">
    <source>
        <dbReference type="EMBL" id="MBP0049026.1"/>
    </source>
</evidence>
<protein>
    <recommendedName>
        <fullName evidence="2">Poly(3-hydroxyalkanoate) polymerase subunit PhaE</fullName>
    </recommendedName>
</protein>
<name>A0ABS3ZBE8_9GAMM</name>
<comment type="pathway">
    <text evidence="1">Biopolymer metabolism; poly-(R)-3-hydroxybutanoate biosynthesis.</text>
</comment>
<comment type="caution">
    <text evidence="5">The sequence shown here is derived from an EMBL/GenBank/DDBJ whole genome shotgun (WGS) entry which is preliminary data.</text>
</comment>
<dbReference type="Pfam" id="PF09712">
    <property type="entry name" value="PHA_synth_III_E"/>
    <property type="match status" value="1"/>
</dbReference>
<dbReference type="EMBL" id="JACVEW010000013">
    <property type="protein sequence ID" value="MBP0049026.1"/>
    <property type="molecule type" value="Genomic_DNA"/>
</dbReference>
<evidence type="ECO:0000313" key="6">
    <source>
        <dbReference type="Proteomes" id="UP000810171"/>
    </source>
</evidence>
<evidence type="ECO:0000256" key="4">
    <source>
        <dbReference type="SAM" id="Coils"/>
    </source>
</evidence>